<keyword evidence="2" id="KW-0067">ATP-binding</keyword>
<dbReference type="SMART" id="SM00382">
    <property type="entry name" value="AAA"/>
    <property type="match status" value="1"/>
</dbReference>
<keyword evidence="5" id="KW-1185">Reference proteome</keyword>
<dbReference type="PANTHER" id="PTHR24220">
    <property type="entry name" value="IMPORT ATP-BINDING PROTEIN"/>
    <property type="match status" value="1"/>
</dbReference>
<organism evidence="4 5">
    <name type="scientific">Corynebacterium uterequi</name>
    <dbReference type="NCBI Taxonomy" id="1072256"/>
    <lineage>
        <taxon>Bacteria</taxon>
        <taxon>Bacillati</taxon>
        <taxon>Actinomycetota</taxon>
        <taxon>Actinomycetes</taxon>
        <taxon>Mycobacteriales</taxon>
        <taxon>Corynebacteriaceae</taxon>
        <taxon>Corynebacterium</taxon>
    </lineage>
</organism>
<sequence>MTTLLSVDDAGKKITKRWLWQHLNFSLQPGEVLVLTGPSGCGKSTLLNCIGLLDDLTTGEIHAFGRPYSRLSGRQQRNLRRNNIGYLFQDFALIDNSSIEANLRIASRSDHRRAELAGLITASLDAVGLAGRHKDIIHTLSGGEQQRVAVARLLLRQPELILADEPTASLDRDNASAVLGLLKQAAHNGAGVIIVSHDPWVISHCDTTYSLVGNATSEPAANRR</sequence>
<evidence type="ECO:0000313" key="5">
    <source>
        <dbReference type="Proteomes" id="UP000035548"/>
    </source>
</evidence>
<dbReference type="SUPFAM" id="SSF52540">
    <property type="entry name" value="P-loop containing nucleoside triphosphate hydrolases"/>
    <property type="match status" value="1"/>
</dbReference>
<dbReference type="InterPro" id="IPR015854">
    <property type="entry name" value="ABC_transpr_LolD-like"/>
</dbReference>
<keyword evidence="4" id="KW-0378">Hydrolase</keyword>
<dbReference type="GO" id="GO:0005886">
    <property type="term" value="C:plasma membrane"/>
    <property type="evidence" value="ECO:0007669"/>
    <property type="project" value="TreeGrafter"/>
</dbReference>
<protein>
    <submittedName>
        <fullName evidence="4">ABC-type antimicrobial peptide transport system, ATPase component</fullName>
        <ecNumber evidence="4">3.6.3.-</ecNumber>
    </submittedName>
</protein>
<dbReference type="GO" id="GO:0022857">
    <property type="term" value="F:transmembrane transporter activity"/>
    <property type="evidence" value="ECO:0007669"/>
    <property type="project" value="TreeGrafter"/>
</dbReference>
<dbReference type="GO" id="GO:0016887">
    <property type="term" value="F:ATP hydrolysis activity"/>
    <property type="evidence" value="ECO:0007669"/>
    <property type="project" value="InterPro"/>
</dbReference>
<reference evidence="5" key="2">
    <citation type="submission" date="2015-05" db="EMBL/GenBank/DDBJ databases">
        <title>Complete genome sequence of Corynebacterium uterequi DSM 45634, isolated from the uterus of a maiden mare.</title>
        <authorList>
            <person name="Ruckert C."/>
            <person name="Albersmeier A."/>
            <person name="Winkler A."/>
            <person name="Tauch A."/>
        </authorList>
    </citation>
    <scope>NUCLEOTIDE SEQUENCE [LARGE SCALE GENOMIC DNA]</scope>
    <source>
        <strain evidence="5">DSM 45634</strain>
    </source>
</reference>
<dbReference type="STRING" id="1072256.CUTER_08025"/>
<dbReference type="EMBL" id="CP011546">
    <property type="protein sequence ID" value="AKK11590.1"/>
    <property type="molecule type" value="Genomic_DNA"/>
</dbReference>
<evidence type="ECO:0000256" key="2">
    <source>
        <dbReference type="ARBA" id="ARBA00022840"/>
    </source>
</evidence>
<dbReference type="RefSeq" id="WP_047259973.1">
    <property type="nucleotide sequence ID" value="NZ_CP011546.1"/>
</dbReference>
<accession>A0A0G3HFP6</accession>
<dbReference type="InterPro" id="IPR017871">
    <property type="entry name" value="ABC_transporter-like_CS"/>
</dbReference>
<evidence type="ECO:0000256" key="1">
    <source>
        <dbReference type="ARBA" id="ARBA00022741"/>
    </source>
</evidence>
<dbReference type="PROSITE" id="PS50893">
    <property type="entry name" value="ABC_TRANSPORTER_2"/>
    <property type="match status" value="1"/>
</dbReference>
<dbReference type="KEGG" id="cut:CUTER_08025"/>
<dbReference type="InterPro" id="IPR027417">
    <property type="entry name" value="P-loop_NTPase"/>
</dbReference>
<dbReference type="AlphaFoldDB" id="A0A0G3HFP6"/>
<keyword evidence="1" id="KW-0547">Nucleotide-binding</keyword>
<dbReference type="PROSITE" id="PS00211">
    <property type="entry name" value="ABC_TRANSPORTER_1"/>
    <property type="match status" value="1"/>
</dbReference>
<dbReference type="EC" id="3.6.3.-" evidence="4"/>
<dbReference type="Pfam" id="PF00005">
    <property type="entry name" value="ABC_tran"/>
    <property type="match status" value="1"/>
</dbReference>
<dbReference type="InterPro" id="IPR003439">
    <property type="entry name" value="ABC_transporter-like_ATP-bd"/>
</dbReference>
<dbReference type="Proteomes" id="UP000035548">
    <property type="component" value="Chromosome"/>
</dbReference>
<feature type="domain" description="ABC transporter" evidence="3">
    <location>
        <begin position="5"/>
        <end position="224"/>
    </location>
</feature>
<dbReference type="InterPro" id="IPR003593">
    <property type="entry name" value="AAA+_ATPase"/>
</dbReference>
<proteinExistence type="predicted"/>
<dbReference type="GO" id="GO:0005524">
    <property type="term" value="F:ATP binding"/>
    <property type="evidence" value="ECO:0007669"/>
    <property type="project" value="UniProtKB-KW"/>
</dbReference>
<name>A0A0G3HFP6_9CORY</name>
<reference evidence="4 5" key="1">
    <citation type="journal article" date="2015" name="Genome Announc.">
        <title>Virulence Factor Genes Detected in the Complete Genome Sequence of Corynebacterium uterequi DSM 45634, Isolated from the Uterus of a Maiden Mare.</title>
        <authorList>
            <person name="Ruckert C."/>
            <person name="Kriete M."/>
            <person name="Jaenicke S."/>
            <person name="Winkler A."/>
            <person name="Tauch A."/>
        </authorList>
    </citation>
    <scope>NUCLEOTIDE SEQUENCE [LARGE SCALE GENOMIC DNA]</scope>
    <source>
        <strain evidence="4 5">DSM 45634</strain>
    </source>
</reference>
<dbReference type="Gene3D" id="3.40.50.300">
    <property type="entry name" value="P-loop containing nucleotide triphosphate hydrolases"/>
    <property type="match status" value="1"/>
</dbReference>
<gene>
    <name evidence="4" type="ORF">CUTER_08025</name>
</gene>
<dbReference type="OrthoDB" id="4425833at2"/>
<dbReference type="PATRIC" id="fig|1072256.5.peg.1584"/>
<evidence type="ECO:0000313" key="4">
    <source>
        <dbReference type="EMBL" id="AKK11590.1"/>
    </source>
</evidence>
<evidence type="ECO:0000259" key="3">
    <source>
        <dbReference type="PROSITE" id="PS50893"/>
    </source>
</evidence>
<dbReference type="PANTHER" id="PTHR24220:SF86">
    <property type="entry name" value="ABC TRANSPORTER ABCH.1"/>
    <property type="match status" value="1"/>
</dbReference>